<sequence length="268" mass="28447">MATEFSKKYTEANIAPNASPYDEAVFLSLHEKLASHVASDTLATAILATILCAQARGDAVVQLFRSVTKQNSEEGETDIKAQFIAIREAVTIAVPFVGLPNCMPACFGLVNEVKGRGFAGGDGGGISGPRRAKLGELDYTSHGEETVSRIYRGVGNSEVREMIQQFFPEMSYYGRTTVWGYLVGSSPTFDLKDAEILVAAVVMGLGATRQARSHVKCALSVGNSLELVRATVEVARAVGAWNGRALLGGVDVGELAGELERNLAASTT</sequence>
<dbReference type="SUPFAM" id="SSF69118">
    <property type="entry name" value="AhpD-like"/>
    <property type="match status" value="1"/>
</dbReference>
<accession>A0ABR4GQB0</accession>
<dbReference type="Proteomes" id="UP001610563">
    <property type="component" value="Unassembled WGS sequence"/>
</dbReference>
<dbReference type="Gene3D" id="1.20.1290.10">
    <property type="entry name" value="AhpD-like"/>
    <property type="match status" value="1"/>
</dbReference>
<organism evidence="1 2">
    <name type="scientific">Aspergillus keveii</name>
    <dbReference type="NCBI Taxonomy" id="714993"/>
    <lineage>
        <taxon>Eukaryota</taxon>
        <taxon>Fungi</taxon>
        <taxon>Dikarya</taxon>
        <taxon>Ascomycota</taxon>
        <taxon>Pezizomycotina</taxon>
        <taxon>Eurotiomycetes</taxon>
        <taxon>Eurotiomycetidae</taxon>
        <taxon>Eurotiales</taxon>
        <taxon>Aspergillaceae</taxon>
        <taxon>Aspergillus</taxon>
        <taxon>Aspergillus subgen. Nidulantes</taxon>
    </lineage>
</organism>
<gene>
    <name evidence="1" type="ORF">BJX66DRAFT_331292</name>
</gene>
<protein>
    <recommendedName>
        <fullName evidence="3">Carboxymuconolactone decarboxylase-like domain-containing protein</fullName>
    </recommendedName>
</protein>
<comment type="caution">
    <text evidence="1">The sequence shown here is derived from an EMBL/GenBank/DDBJ whole genome shotgun (WGS) entry which is preliminary data.</text>
</comment>
<reference evidence="1 2" key="1">
    <citation type="submission" date="2024-07" db="EMBL/GenBank/DDBJ databases">
        <title>Section-level genome sequencing and comparative genomics of Aspergillus sections Usti and Cavernicolus.</title>
        <authorList>
            <consortium name="Lawrence Berkeley National Laboratory"/>
            <person name="Nybo J.L."/>
            <person name="Vesth T.C."/>
            <person name="Theobald S."/>
            <person name="Frisvad J.C."/>
            <person name="Larsen T.O."/>
            <person name="Kjaerboelling I."/>
            <person name="Rothschild-Mancinelli K."/>
            <person name="Lyhne E.K."/>
            <person name="Kogle M.E."/>
            <person name="Barry K."/>
            <person name="Clum A."/>
            <person name="Na H."/>
            <person name="Ledsgaard L."/>
            <person name="Lin J."/>
            <person name="Lipzen A."/>
            <person name="Kuo A."/>
            <person name="Riley R."/>
            <person name="Mondo S."/>
            <person name="Labutti K."/>
            <person name="Haridas S."/>
            <person name="Pangalinan J."/>
            <person name="Salamov A.A."/>
            <person name="Simmons B.A."/>
            <person name="Magnuson J.K."/>
            <person name="Chen J."/>
            <person name="Drula E."/>
            <person name="Henrissat B."/>
            <person name="Wiebenga A."/>
            <person name="Lubbers R.J."/>
            <person name="Gomes A.C."/>
            <person name="Makela M.R."/>
            <person name="Stajich J."/>
            <person name="Grigoriev I.V."/>
            <person name="Mortensen U.H."/>
            <person name="De Vries R.P."/>
            <person name="Baker S.E."/>
            <person name="Andersen M.R."/>
        </authorList>
    </citation>
    <scope>NUCLEOTIDE SEQUENCE [LARGE SCALE GENOMIC DNA]</scope>
    <source>
        <strain evidence="1 2">CBS 209.92</strain>
    </source>
</reference>
<dbReference type="EMBL" id="JBFTWV010000001">
    <property type="protein sequence ID" value="KAL2801107.1"/>
    <property type="molecule type" value="Genomic_DNA"/>
</dbReference>
<name>A0ABR4GQB0_9EURO</name>
<dbReference type="InterPro" id="IPR029032">
    <property type="entry name" value="AhpD-like"/>
</dbReference>
<proteinExistence type="predicted"/>
<evidence type="ECO:0008006" key="3">
    <source>
        <dbReference type="Google" id="ProtNLM"/>
    </source>
</evidence>
<keyword evidence="2" id="KW-1185">Reference proteome</keyword>
<evidence type="ECO:0000313" key="1">
    <source>
        <dbReference type="EMBL" id="KAL2801107.1"/>
    </source>
</evidence>
<evidence type="ECO:0000313" key="2">
    <source>
        <dbReference type="Proteomes" id="UP001610563"/>
    </source>
</evidence>